<dbReference type="OrthoDB" id="3068660at2759"/>
<keyword evidence="1" id="KW-1133">Transmembrane helix</keyword>
<evidence type="ECO:0000313" key="2">
    <source>
        <dbReference type="EMBL" id="KAG5174815.1"/>
    </source>
</evidence>
<reference evidence="2" key="1">
    <citation type="submission" date="2021-02" db="EMBL/GenBank/DDBJ databases">
        <title>Psilocybe cubensis genome.</title>
        <authorList>
            <person name="Mckernan K.J."/>
            <person name="Crawford S."/>
            <person name="Trippe A."/>
            <person name="Kane L.T."/>
            <person name="Mclaughlin S."/>
        </authorList>
    </citation>
    <scope>NUCLEOTIDE SEQUENCE [LARGE SCALE GENOMIC DNA]</scope>
    <source>
        <strain evidence="2">MGC-MH-2018</strain>
    </source>
</reference>
<dbReference type="EMBL" id="JAFIQS010000001">
    <property type="protein sequence ID" value="KAG5174815.1"/>
    <property type="molecule type" value="Genomic_DNA"/>
</dbReference>
<sequence>MPSLLAHHELERRLLGWTGSSYVPRYPFFEGPQASGSNSLNGSTSSLVASRHSQDLNRWFNDVELAAHDCNIPPEQHPDVAIYFLKGDLREVMSERRNVYLRQTRKLFWAWEDFKEDLRRIVASDAIEQLQRAHPYIAVSVKLGLIIGGTAVLLPALGVITWNRLQTRHHVAVQSPQ</sequence>
<protein>
    <submittedName>
        <fullName evidence="2">Uncharacterized protein</fullName>
    </submittedName>
</protein>
<name>A0A8H8CRB4_PSICU</name>
<gene>
    <name evidence="2" type="ORF">JR316_001483</name>
</gene>
<organism evidence="2">
    <name type="scientific">Psilocybe cubensis</name>
    <name type="common">Psychedelic mushroom</name>
    <name type="synonym">Stropharia cubensis</name>
    <dbReference type="NCBI Taxonomy" id="181762"/>
    <lineage>
        <taxon>Eukaryota</taxon>
        <taxon>Fungi</taxon>
        <taxon>Dikarya</taxon>
        <taxon>Basidiomycota</taxon>
        <taxon>Agaricomycotina</taxon>
        <taxon>Agaricomycetes</taxon>
        <taxon>Agaricomycetidae</taxon>
        <taxon>Agaricales</taxon>
        <taxon>Agaricineae</taxon>
        <taxon>Strophariaceae</taxon>
        <taxon>Psilocybe</taxon>
    </lineage>
</organism>
<accession>A0A8H8CRB4</accession>
<proteinExistence type="predicted"/>
<evidence type="ECO:0000256" key="1">
    <source>
        <dbReference type="SAM" id="Phobius"/>
    </source>
</evidence>
<keyword evidence="1" id="KW-0472">Membrane</keyword>
<keyword evidence="1" id="KW-0812">Transmembrane</keyword>
<dbReference type="AlphaFoldDB" id="A0A8H8CRB4"/>
<comment type="caution">
    <text evidence="2">The sequence shown here is derived from an EMBL/GenBank/DDBJ whole genome shotgun (WGS) entry which is preliminary data.</text>
</comment>
<feature type="transmembrane region" description="Helical" evidence="1">
    <location>
        <begin position="136"/>
        <end position="160"/>
    </location>
</feature>